<reference evidence="2 3" key="1">
    <citation type="submission" date="2023-11" db="EMBL/GenBank/DDBJ databases">
        <title>MicrobeMod: A computational toolkit for identifying prokaryotic methylation and restriction-modification with nanopore sequencing.</title>
        <authorList>
            <person name="Crits-Christoph A."/>
            <person name="Kang S.C."/>
            <person name="Lee H."/>
            <person name="Ostrov N."/>
        </authorList>
    </citation>
    <scope>NUCLEOTIDE SEQUENCE [LARGE SCALE GENOMIC DNA]</scope>
    <source>
        <strain evidence="2 3">ATCC 25935</strain>
    </source>
</reference>
<dbReference type="GeneID" id="43166667"/>
<evidence type="ECO:0000256" key="1">
    <source>
        <dbReference type="SAM" id="MobiDB-lite"/>
    </source>
</evidence>
<proteinExistence type="predicted"/>
<feature type="region of interest" description="Disordered" evidence="1">
    <location>
        <begin position="1"/>
        <end position="20"/>
    </location>
</feature>
<name>A0ABZ0XVM9_9BURK</name>
<dbReference type="EMBL" id="CP140152">
    <property type="protein sequence ID" value="WQH03805.1"/>
    <property type="molecule type" value="Genomic_DNA"/>
</dbReference>
<evidence type="ECO:0000313" key="3">
    <source>
        <dbReference type="Proteomes" id="UP001326110"/>
    </source>
</evidence>
<dbReference type="Proteomes" id="UP001326110">
    <property type="component" value="Chromosome"/>
</dbReference>
<sequence length="69" mass="7849">MATLKHTHGDHHTLATSLPHEPVVDDTIEARRARRRAALEKIAGIWTNRADIPADGLEYQRQLRSEWPA</sequence>
<accession>A0ABZ0XVM9</accession>
<protein>
    <submittedName>
        <fullName evidence="2">Uncharacterized protein</fullName>
    </submittedName>
</protein>
<keyword evidence="3" id="KW-1185">Reference proteome</keyword>
<organism evidence="2 3">
    <name type="scientific">Duganella zoogloeoides</name>
    <dbReference type="NCBI Taxonomy" id="75659"/>
    <lineage>
        <taxon>Bacteria</taxon>
        <taxon>Pseudomonadati</taxon>
        <taxon>Pseudomonadota</taxon>
        <taxon>Betaproteobacteria</taxon>
        <taxon>Burkholderiales</taxon>
        <taxon>Oxalobacteraceae</taxon>
        <taxon>Telluria group</taxon>
        <taxon>Duganella</taxon>
    </lineage>
</organism>
<dbReference type="RefSeq" id="WP_019923151.1">
    <property type="nucleotide sequence ID" value="NZ_CP140152.1"/>
</dbReference>
<evidence type="ECO:0000313" key="2">
    <source>
        <dbReference type="EMBL" id="WQH03805.1"/>
    </source>
</evidence>
<gene>
    <name evidence="2" type="ORF">SR858_22565</name>
</gene>